<protein>
    <recommendedName>
        <fullName evidence="3">UV-B-induced protein At3g17800, chloroplastic-like</fullName>
    </recommendedName>
</protein>
<name>A0AAF0ZR67_SOLVR</name>
<proteinExistence type="predicted"/>
<dbReference type="InterPro" id="IPR038925">
    <property type="entry name" value="At3g17800-like"/>
</dbReference>
<dbReference type="EMBL" id="CP133620">
    <property type="protein sequence ID" value="WMV46818.1"/>
    <property type="molecule type" value="Genomic_DNA"/>
</dbReference>
<accession>A0AAF0ZR67</accession>
<gene>
    <name evidence="1" type="ORF">MTR67_040203</name>
</gene>
<evidence type="ECO:0000313" key="2">
    <source>
        <dbReference type="Proteomes" id="UP001234989"/>
    </source>
</evidence>
<dbReference type="Pfam" id="PF05542">
    <property type="entry name" value="DUF760"/>
    <property type="match status" value="1"/>
</dbReference>
<dbReference type="Proteomes" id="UP001234989">
    <property type="component" value="Chromosome 9"/>
</dbReference>
<dbReference type="PANTHER" id="PTHR31808">
    <property type="entry name" value="EXPRESSED PROTEIN"/>
    <property type="match status" value="1"/>
</dbReference>
<dbReference type="InterPro" id="IPR008479">
    <property type="entry name" value="DUF760"/>
</dbReference>
<evidence type="ECO:0008006" key="3">
    <source>
        <dbReference type="Google" id="ProtNLM"/>
    </source>
</evidence>
<reference evidence="1" key="1">
    <citation type="submission" date="2023-08" db="EMBL/GenBank/DDBJ databases">
        <title>A de novo genome assembly of Solanum verrucosum Schlechtendal, a Mexican diploid species geographically isolated from the other diploid A-genome species in potato relatives.</title>
        <authorList>
            <person name="Hosaka K."/>
        </authorList>
    </citation>
    <scope>NUCLEOTIDE SEQUENCE</scope>
    <source>
        <tissue evidence="1">Young leaves</tissue>
    </source>
</reference>
<sequence length="425" mass="48048">MDCCLFYTKISLHQSLPLTVKTLLSSSTCFVFNNSSFGTSSVGCRRSLFVVATGSSSSKCEFGGLNAPLEPATPAGRLLSTVLLNDRKYFHVAVQKQLEQLAYERDEAVARMNLSLGSDEAFLHRTGGLLGWQNSEDGSSMRGKSVGARCGIQKTNYCRRIAEVKEMECQASVEDIMYMLISYQFSGIRVHLIPRLSKCMYNGRLEIWPCKDWELESIHSCEVLEMVREHLTTVLGWKEKSNVADNWTPTEVQKFKLCQVYAASVLYGYFLKSASLRHHLEKKFDHINPYLDIASYNQLLPSEIRSLGSEIVPFGRISGRQSTSVGQIRLLREKKQDKLKYYVMSFDPETLQMCAKPKSKEALNLIEKHSYALFSDKKTGLVASDEVISTSMASLKRIVLEAIAFGSFLWDAEEYVRTVYKLKEN</sequence>
<keyword evidence="2" id="KW-1185">Reference proteome</keyword>
<organism evidence="1 2">
    <name type="scientific">Solanum verrucosum</name>
    <dbReference type="NCBI Taxonomy" id="315347"/>
    <lineage>
        <taxon>Eukaryota</taxon>
        <taxon>Viridiplantae</taxon>
        <taxon>Streptophyta</taxon>
        <taxon>Embryophyta</taxon>
        <taxon>Tracheophyta</taxon>
        <taxon>Spermatophyta</taxon>
        <taxon>Magnoliopsida</taxon>
        <taxon>eudicotyledons</taxon>
        <taxon>Gunneridae</taxon>
        <taxon>Pentapetalae</taxon>
        <taxon>asterids</taxon>
        <taxon>lamiids</taxon>
        <taxon>Solanales</taxon>
        <taxon>Solanaceae</taxon>
        <taxon>Solanoideae</taxon>
        <taxon>Solaneae</taxon>
        <taxon>Solanum</taxon>
    </lineage>
</organism>
<dbReference type="AlphaFoldDB" id="A0AAF0ZR67"/>
<dbReference type="PANTHER" id="PTHR31808:SF9">
    <property type="entry name" value="F21O3.2 PROTEIN"/>
    <property type="match status" value="1"/>
</dbReference>
<evidence type="ECO:0000313" key="1">
    <source>
        <dbReference type="EMBL" id="WMV46818.1"/>
    </source>
</evidence>